<keyword evidence="8" id="KW-0326">Glycosidase</keyword>
<dbReference type="HOGENOM" id="CLU_031603_0_0_1"/>
<accession>I1IEU6</accession>
<proteinExistence type="inferred from homology"/>
<dbReference type="AlphaFoldDB" id="I1IEU6"/>
<dbReference type="OrthoDB" id="406631at2759"/>
<dbReference type="FunFam" id="3.20.20.80:FF:000012">
    <property type="entry name" value="Mannan endo-1,4-beta-mannosidase 6"/>
    <property type="match status" value="1"/>
</dbReference>
<dbReference type="Gene3D" id="3.20.20.80">
    <property type="entry name" value="Glycosidases"/>
    <property type="match status" value="1"/>
</dbReference>
<gene>
    <name evidence="12" type="primary">LOC100829411</name>
    <name evidence="11" type="ORF">BRADI_3g57920v3</name>
</gene>
<dbReference type="GO" id="GO:0005576">
    <property type="term" value="C:extracellular region"/>
    <property type="evidence" value="ECO:0007669"/>
    <property type="project" value="UniProtKB-SubCell"/>
</dbReference>
<evidence type="ECO:0000256" key="1">
    <source>
        <dbReference type="ARBA" id="ARBA00001678"/>
    </source>
</evidence>
<organism evidence="12">
    <name type="scientific">Brachypodium distachyon</name>
    <name type="common">Purple false brome</name>
    <name type="synonym">Trachynia distachya</name>
    <dbReference type="NCBI Taxonomy" id="15368"/>
    <lineage>
        <taxon>Eukaryota</taxon>
        <taxon>Viridiplantae</taxon>
        <taxon>Streptophyta</taxon>
        <taxon>Embryophyta</taxon>
        <taxon>Tracheophyta</taxon>
        <taxon>Spermatophyta</taxon>
        <taxon>Magnoliopsida</taxon>
        <taxon>Liliopsida</taxon>
        <taxon>Poales</taxon>
        <taxon>Poaceae</taxon>
        <taxon>BOP clade</taxon>
        <taxon>Pooideae</taxon>
        <taxon>Stipodae</taxon>
        <taxon>Brachypodieae</taxon>
        <taxon>Brachypodium</taxon>
    </lineage>
</organism>
<dbReference type="EMBL" id="CM000882">
    <property type="protein sequence ID" value="KQK01741.1"/>
    <property type="molecule type" value="Genomic_DNA"/>
</dbReference>
<name>I1IEU6_BRADI</name>
<sequence length="413" mass="45112">MGIVNARRLIFLTSLAVAASVLLPSGAAHAGAGHGHSGFAMANGTRFTVGGRPFHSHGFNAYWLMYMASEPGEDRGKVSGTLEQAARLGARLVRTWAFSDGGSNRPLQISPGVYNEDMFKGLDFVIAEAKKRGLYLILSLVNNWDAFGGKKQYVQWARDQGHHLGSDEDFFTDGLTRAFYKNHVKSVLSRVNKITGVAYKDEPTIFAWELMNEPRCLSDLSGKTLQGWVTEMAGYVKSLDPNHMVEIGLEGFYGESKPGRIQFNPGNYTVGTDFVSNNLVPAVDFATIHSYPDQWLPGASNAAQVEFMRRWMAAHMEDAAAVRKPLLVAEFGWSARSNGYTVPARDSYYQMVYDAIYASAKAGGPSAGGMFWQVMAPGMEGWTDGYDVVLERSPSTAKIVAQECARIAGVSLS</sequence>
<evidence type="ECO:0000256" key="7">
    <source>
        <dbReference type="ARBA" id="ARBA00022801"/>
    </source>
</evidence>
<dbReference type="STRING" id="15368.I1IEU6"/>
<dbReference type="GO" id="GO:0000272">
    <property type="term" value="P:polysaccharide catabolic process"/>
    <property type="evidence" value="ECO:0007669"/>
    <property type="project" value="InterPro"/>
</dbReference>
<keyword evidence="6 9" id="KW-0732">Signal</keyword>
<comment type="similarity">
    <text evidence="3">Belongs to the glycosyl hydrolase 5 (cellulase A) family.</text>
</comment>
<keyword evidence="13" id="KW-1185">Reference proteome</keyword>
<keyword evidence="7" id="KW-0378">Hydrolase</keyword>
<dbReference type="InterPro" id="IPR045053">
    <property type="entry name" value="MAN-like"/>
</dbReference>
<dbReference type="FunCoup" id="I1IEU6">
    <property type="interactions" value="5"/>
</dbReference>
<evidence type="ECO:0000256" key="5">
    <source>
        <dbReference type="ARBA" id="ARBA00022525"/>
    </source>
</evidence>
<evidence type="ECO:0000256" key="6">
    <source>
        <dbReference type="ARBA" id="ARBA00022729"/>
    </source>
</evidence>
<dbReference type="GeneID" id="100829411"/>
<dbReference type="eggNOG" id="ENOG502QS4Q">
    <property type="taxonomic scope" value="Eukaryota"/>
</dbReference>
<evidence type="ECO:0000256" key="4">
    <source>
        <dbReference type="ARBA" id="ARBA00012706"/>
    </source>
</evidence>
<reference evidence="12" key="3">
    <citation type="submission" date="2018-08" db="UniProtKB">
        <authorList>
            <consortium name="EnsemblPlants"/>
        </authorList>
    </citation>
    <scope>IDENTIFICATION</scope>
    <source>
        <strain evidence="12">cv. Bd21</strain>
    </source>
</reference>
<feature type="signal peptide" evidence="9">
    <location>
        <begin position="1"/>
        <end position="30"/>
    </location>
</feature>
<evidence type="ECO:0000259" key="10">
    <source>
        <dbReference type="Pfam" id="PF26410"/>
    </source>
</evidence>
<dbReference type="SUPFAM" id="SSF51445">
    <property type="entry name" value="(Trans)glycosidases"/>
    <property type="match status" value="1"/>
</dbReference>
<dbReference type="GO" id="GO:0016985">
    <property type="term" value="F:mannan endo-1,4-beta-mannosidase activity"/>
    <property type="evidence" value="ECO:0000318"/>
    <property type="project" value="GO_Central"/>
</dbReference>
<comment type="subcellular location">
    <subcellularLocation>
        <location evidence="2">Secreted</location>
    </subcellularLocation>
</comment>
<evidence type="ECO:0000256" key="2">
    <source>
        <dbReference type="ARBA" id="ARBA00004613"/>
    </source>
</evidence>
<evidence type="ECO:0000313" key="12">
    <source>
        <dbReference type="EnsemblPlants" id="KQK01741"/>
    </source>
</evidence>
<feature type="chain" id="PRO_5014095305" description="mannan endo-1,4-beta-mannosidase" evidence="9">
    <location>
        <begin position="31"/>
        <end position="413"/>
    </location>
</feature>
<dbReference type="EC" id="3.2.1.78" evidence="4"/>
<dbReference type="Gramene" id="KQK01741">
    <property type="protein sequence ID" value="KQK01741"/>
    <property type="gene ID" value="BRADI_3g57920v3"/>
</dbReference>
<dbReference type="PANTHER" id="PTHR31451:SF39">
    <property type="entry name" value="MANNAN ENDO-1,4-BETA-MANNOSIDASE 1"/>
    <property type="match status" value="1"/>
</dbReference>
<dbReference type="RefSeq" id="XP_003573047.1">
    <property type="nucleotide sequence ID" value="XM_003572999.3"/>
</dbReference>
<dbReference type="KEGG" id="bdi:100829411"/>
<dbReference type="InterPro" id="IPR001547">
    <property type="entry name" value="Glyco_hydro_5"/>
</dbReference>
<keyword evidence="5" id="KW-0964">Secreted</keyword>
<comment type="catalytic activity">
    <reaction evidence="1">
        <text>Random hydrolysis of (1-&gt;4)-beta-D-mannosidic linkages in mannans, galactomannans and glucomannans.</text>
        <dbReference type="EC" id="3.2.1.78"/>
    </reaction>
</comment>
<dbReference type="EnsemblPlants" id="KQK01741">
    <property type="protein sequence ID" value="KQK01741"/>
    <property type="gene ID" value="BRADI_3g57920v3"/>
</dbReference>
<dbReference type="PANTHER" id="PTHR31451">
    <property type="match status" value="1"/>
</dbReference>
<feature type="domain" description="Glycoside hydrolase family 5" evidence="10">
    <location>
        <begin position="39"/>
        <end position="373"/>
    </location>
</feature>
<reference evidence="11 12" key="1">
    <citation type="journal article" date="2010" name="Nature">
        <title>Genome sequencing and analysis of the model grass Brachypodium distachyon.</title>
        <authorList>
            <consortium name="International Brachypodium Initiative"/>
        </authorList>
    </citation>
    <scope>NUCLEOTIDE SEQUENCE [LARGE SCALE GENOMIC DNA]</scope>
    <source>
        <strain evidence="11 12">Bd21</strain>
    </source>
</reference>
<dbReference type="OMA" id="SDFIATN"/>
<evidence type="ECO:0000256" key="8">
    <source>
        <dbReference type="ARBA" id="ARBA00023295"/>
    </source>
</evidence>
<evidence type="ECO:0000256" key="9">
    <source>
        <dbReference type="SAM" id="SignalP"/>
    </source>
</evidence>
<evidence type="ECO:0000313" key="11">
    <source>
        <dbReference type="EMBL" id="KQK01741.1"/>
    </source>
</evidence>
<protein>
    <recommendedName>
        <fullName evidence="4">mannan endo-1,4-beta-mannosidase</fullName>
        <ecNumber evidence="4">3.2.1.78</ecNumber>
    </recommendedName>
</protein>
<evidence type="ECO:0000256" key="3">
    <source>
        <dbReference type="ARBA" id="ARBA00005641"/>
    </source>
</evidence>
<dbReference type="Proteomes" id="UP000008810">
    <property type="component" value="Chromosome 3"/>
</dbReference>
<dbReference type="Pfam" id="PF26410">
    <property type="entry name" value="GH5_mannosidase"/>
    <property type="match status" value="1"/>
</dbReference>
<dbReference type="InterPro" id="IPR017853">
    <property type="entry name" value="GH"/>
</dbReference>
<evidence type="ECO:0000313" key="13">
    <source>
        <dbReference type="Proteomes" id="UP000008810"/>
    </source>
</evidence>
<reference evidence="11" key="2">
    <citation type="submission" date="2017-06" db="EMBL/GenBank/DDBJ databases">
        <title>WGS assembly of Brachypodium distachyon.</title>
        <authorList>
            <consortium name="The International Brachypodium Initiative"/>
            <person name="Lucas S."/>
            <person name="Harmon-Smith M."/>
            <person name="Lail K."/>
            <person name="Tice H."/>
            <person name="Grimwood J."/>
            <person name="Bruce D."/>
            <person name="Barry K."/>
            <person name="Shu S."/>
            <person name="Lindquist E."/>
            <person name="Wang M."/>
            <person name="Pitluck S."/>
            <person name="Vogel J.P."/>
            <person name="Garvin D.F."/>
            <person name="Mockler T.C."/>
            <person name="Schmutz J."/>
            <person name="Rokhsar D."/>
            <person name="Bevan M.W."/>
        </authorList>
    </citation>
    <scope>NUCLEOTIDE SEQUENCE</scope>
    <source>
        <strain evidence="11">Bd21</strain>
    </source>
</reference>